<proteinExistence type="predicted"/>
<sequence length="318" mass="36540">MIRGLKFYMPRFWQIIANSLFVLLLASCDERQLTNSADGKFYISHNNKDALYFKIDNHPVKLVQGEIKQVDLASGKHTIEYPIGEKTEFIIYPGNQGGIINPTQQYYYAYSSVFKEIISNQLLSLKYNQIVVEGIKVKGPILSSNALLIDNNVFKCDYPIGASFLNVLALNKSKQSYSHVETKCFTKEEFIDFLSVVGSKVNNIQIVDKGLNEQNTVTHSFEYALPIAHFNNYSLQSYANKIVEIVDNFKNISNVESKAQLYEEYYQYLYNMAKVYSTFHLGQNKHDRDEYSAFINQTNMIFNAGILKRRPANTYKAH</sequence>
<gene>
    <name evidence="1" type="ORF">ARN_15480</name>
</gene>
<organism evidence="1">
    <name type="scientific">Arsenophonus nasoniae</name>
    <name type="common">son-killer infecting Nasonia vitripennis</name>
    <dbReference type="NCBI Taxonomy" id="638"/>
    <lineage>
        <taxon>Bacteria</taxon>
        <taxon>Pseudomonadati</taxon>
        <taxon>Pseudomonadota</taxon>
        <taxon>Gammaproteobacteria</taxon>
        <taxon>Enterobacterales</taxon>
        <taxon>Morganellaceae</taxon>
        <taxon>Arsenophonus</taxon>
    </lineage>
</organism>
<keyword evidence="1" id="KW-0449">Lipoprotein</keyword>
<protein>
    <submittedName>
        <fullName evidence="1">Lipoprotein</fullName>
    </submittedName>
</protein>
<evidence type="ECO:0000313" key="1">
    <source>
        <dbReference type="EMBL" id="CBA72982.1"/>
    </source>
</evidence>
<reference evidence="1" key="1">
    <citation type="journal article" date="2010" name="Insect Mol. Biol.">
        <title>The draft genome sequence of Arsenophonus nasoniae, son-killer bacterium of Nasonia vitripennis, reveals genes associated with virulence and symbiosis.</title>
        <authorList>
            <person name="Wilkes T."/>
            <person name="Darby A.C."/>
            <person name="Choi J."/>
            <person name="Colborne J.K."/>
            <person name="Werren J.H."/>
            <person name="Hurst G.D.D."/>
        </authorList>
    </citation>
    <scope>NUCLEOTIDE SEQUENCE</scope>
</reference>
<accession>D2TZD8</accession>
<dbReference type="AlphaFoldDB" id="D2TZD8"/>
<dbReference type="PROSITE" id="PS51257">
    <property type="entry name" value="PROKAR_LIPOPROTEIN"/>
    <property type="match status" value="1"/>
</dbReference>
<name>D2TZD8_9GAMM</name>
<dbReference type="EMBL" id="FN545191">
    <property type="protein sequence ID" value="CBA72982.1"/>
    <property type="molecule type" value="Genomic_DNA"/>
</dbReference>